<evidence type="ECO:0000313" key="2">
    <source>
        <dbReference type="Proteomes" id="UP000242770"/>
    </source>
</evidence>
<organism evidence="1 2">
    <name type="scientific">Sporisorium scitamineum</name>
    <dbReference type="NCBI Taxonomy" id="49012"/>
    <lineage>
        <taxon>Eukaryota</taxon>
        <taxon>Fungi</taxon>
        <taxon>Dikarya</taxon>
        <taxon>Basidiomycota</taxon>
        <taxon>Ustilaginomycotina</taxon>
        <taxon>Ustilaginomycetes</taxon>
        <taxon>Ustilaginales</taxon>
        <taxon>Ustilaginaceae</taxon>
        <taxon>Sporisorium</taxon>
    </lineage>
</organism>
<dbReference type="PANTHER" id="PTHR22642">
    <property type="entry name" value="IMIDAZOLONEPROPIONASE"/>
    <property type="match status" value="1"/>
</dbReference>
<keyword evidence="2" id="KW-1185">Reference proteome</keyword>
<accession>A0A0F7SAZ5</accession>
<name>A0A0F7SAZ5_9BASI</name>
<dbReference type="STRING" id="49012.A0A0F7SAZ5"/>
<feature type="non-terminal residue" evidence="1">
    <location>
        <position position="88"/>
    </location>
</feature>
<sequence>MAFALAEDTSNATSIPWIEGIGWDQTKWTPSEFPTATDLSRSTLLRRFPIVLRRVDVHALWLSEVGIGMVMRGAKGFPSSPREDRSVE</sequence>
<protein>
    <submittedName>
        <fullName evidence="1">Uncharacterized protein</fullName>
    </submittedName>
</protein>
<dbReference type="PANTHER" id="PTHR22642:SF2">
    <property type="entry name" value="PROTEIN LONG AFTER FAR-RED 3"/>
    <property type="match status" value="1"/>
</dbReference>
<dbReference type="AlphaFoldDB" id="A0A0F7SAZ5"/>
<dbReference type="Gene3D" id="3.10.310.70">
    <property type="match status" value="1"/>
</dbReference>
<proteinExistence type="predicted"/>
<gene>
    <name evidence="1" type="primary">SSCI44930.1</name>
</gene>
<evidence type="ECO:0000313" key="1">
    <source>
        <dbReference type="EMBL" id="CDW97995.1"/>
    </source>
</evidence>
<dbReference type="EMBL" id="CCFA01002702">
    <property type="protein sequence ID" value="CDW97995.1"/>
    <property type="molecule type" value="Genomic_DNA"/>
</dbReference>
<reference evidence="2" key="1">
    <citation type="submission" date="2014-06" db="EMBL/GenBank/DDBJ databases">
        <authorList>
            <person name="Berkman P.J."/>
        </authorList>
    </citation>
    <scope>NUCLEOTIDE SEQUENCE [LARGE SCALE GENOMIC DNA]</scope>
</reference>
<dbReference type="Proteomes" id="UP000242770">
    <property type="component" value="Unassembled WGS sequence"/>
</dbReference>